<evidence type="ECO:0000259" key="2">
    <source>
        <dbReference type="Pfam" id="PF02517"/>
    </source>
</evidence>
<dbReference type="Proteomes" id="UP000823863">
    <property type="component" value="Unassembled WGS sequence"/>
</dbReference>
<dbReference type="GO" id="GO:0008237">
    <property type="term" value="F:metallopeptidase activity"/>
    <property type="evidence" value="ECO:0007669"/>
    <property type="project" value="UniProtKB-KW"/>
</dbReference>
<organism evidence="3 4">
    <name type="scientific">Candidatus Enterocloster excrementigallinarum</name>
    <dbReference type="NCBI Taxonomy" id="2838558"/>
    <lineage>
        <taxon>Bacteria</taxon>
        <taxon>Bacillati</taxon>
        <taxon>Bacillota</taxon>
        <taxon>Clostridia</taxon>
        <taxon>Lachnospirales</taxon>
        <taxon>Lachnospiraceae</taxon>
        <taxon>Enterocloster</taxon>
    </lineage>
</organism>
<evidence type="ECO:0000313" key="4">
    <source>
        <dbReference type="Proteomes" id="UP000823863"/>
    </source>
</evidence>
<sequence length="302" mass="34408">GYTKSRRKIRQQKIPKINSKFLHIEILSREAWASKDTRFLTLSKAMVPLALYILMPALCLSLGYVLFHSEMSAQDFFTYGGNFYSAVGMVLTVLVLFWRSKSKNHSFFEDTTLYFDQMNVRKAGAFLVFGMSAALAFSAALTLLPRWGITEAYTRASGTMFNGQDMFFTILTTVITAPLAEEIIFRGYMLNIFLETFEERKAIWIVSLIFAVCHGQALWILYALVMGLALAWVSVREDNILYGFFLHVGFNLPSALIWLAESFEGTRELFFGSDWMIAAYGLIGLLLSILLIRRYLEGEKKN</sequence>
<keyword evidence="3" id="KW-0645">Protease</keyword>
<proteinExistence type="predicted"/>
<keyword evidence="1" id="KW-1133">Transmembrane helix</keyword>
<evidence type="ECO:0000256" key="1">
    <source>
        <dbReference type="SAM" id="Phobius"/>
    </source>
</evidence>
<feature type="transmembrane region" description="Helical" evidence="1">
    <location>
        <begin position="123"/>
        <end position="144"/>
    </location>
</feature>
<keyword evidence="3" id="KW-0378">Hydrolase</keyword>
<evidence type="ECO:0000313" key="3">
    <source>
        <dbReference type="EMBL" id="HJC65429.1"/>
    </source>
</evidence>
<dbReference type="PANTHER" id="PTHR36435:SF1">
    <property type="entry name" value="CAAX AMINO TERMINAL PROTEASE FAMILY PROTEIN"/>
    <property type="match status" value="1"/>
</dbReference>
<name>A0A9D2PQU3_9FIRM</name>
<keyword evidence="1" id="KW-0472">Membrane</keyword>
<comment type="caution">
    <text evidence="3">The sequence shown here is derived from an EMBL/GenBank/DDBJ whole genome shotgun (WGS) entry which is preliminary data.</text>
</comment>
<feature type="transmembrane region" description="Helical" evidence="1">
    <location>
        <begin position="275"/>
        <end position="296"/>
    </location>
</feature>
<accession>A0A9D2PQU3</accession>
<dbReference type="AlphaFoldDB" id="A0A9D2PQU3"/>
<feature type="transmembrane region" description="Helical" evidence="1">
    <location>
        <begin position="79"/>
        <end position="98"/>
    </location>
</feature>
<feature type="transmembrane region" description="Helical" evidence="1">
    <location>
        <begin position="240"/>
        <end position="260"/>
    </location>
</feature>
<keyword evidence="3" id="KW-0482">Metalloprotease</keyword>
<dbReference type="GO" id="GO:0080120">
    <property type="term" value="P:CAAX-box protein maturation"/>
    <property type="evidence" value="ECO:0007669"/>
    <property type="project" value="UniProtKB-ARBA"/>
</dbReference>
<dbReference type="PANTHER" id="PTHR36435">
    <property type="entry name" value="SLR1288 PROTEIN"/>
    <property type="match status" value="1"/>
</dbReference>
<reference evidence="3" key="2">
    <citation type="submission" date="2021-04" db="EMBL/GenBank/DDBJ databases">
        <authorList>
            <person name="Gilroy R."/>
        </authorList>
    </citation>
    <scope>NUCLEOTIDE SEQUENCE</scope>
    <source>
        <strain evidence="3">CHK198-12963</strain>
    </source>
</reference>
<dbReference type="InterPro" id="IPR003675">
    <property type="entry name" value="Rce1/LyrA-like_dom"/>
</dbReference>
<feature type="transmembrane region" description="Helical" evidence="1">
    <location>
        <begin position="45"/>
        <end position="67"/>
    </location>
</feature>
<dbReference type="Pfam" id="PF02517">
    <property type="entry name" value="Rce1-like"/>
    <property type="match status" value="1"/>
</dbReference>
<dbReference type="EMBL" id="DWWB01000006">
    <property type="protein sequence ID" value="HJC65429.1"/>
    <property type="molecule type" value="Genomic_DNA"/>
</dbReference>
<dbReference type="GO" id="GO:0004175">
    <property type="term" value="F:endopeptidase activity"/>
    <property type="evidence" value="ECO:0007669"/>
    <property type="project" value="UniProtKB-ARBA"/>
</dbReference>
<feature type="domain" description="CAAX prenyl protease 2/Lysostaphin resistance protein A-like" evidence="2">
    <location>
        <begin position="166"/>
        <end position="252"/>
    </location>
</feature>
<reference evidence="3" key="1">
    <citation type="journal article" date="2021" name="PeerJ">
        <title>Extensive microbial diversity within the chicken gut microbiome revealed by metagenomics and culture.</title>
        <authorList>
            <person name="Gilroy R."/>
            <person name="Ravi A."/>
            <person name="Getino M."/>
            <person name="Pursley I."/>
            <person name="Horton D.L."/>
            <person name="Alikhan N.F."/>
            <person name="Baker D."/>
            <person name="Gharbi K."/>
            <person name="Hall N."/>
            <person name="Watson M."/>
            <person name="Adriaenssens E.M."/>
            <person name="Foster-Nyarko E."/>
            <person name="Jarju S."/>
            <person name="Secka A."/>
            <person name="Antonio M."/>
            <person name="Oren A."/>
            <person name="Chaudhuri R.R."/>
            <person name="La Ragione R."/>
            <person name="Hildebrand F."/>
            <person name="Pallen M.J."/>
        </authorList>
    </citation>
    <scope>NUCLEOTIDE SEQUENCE</scope>
    <source>
        <strain evidence="3">CHK198-12963</strain>
    </source>
</reference>
<gene>
    <name evidence="3" type="ORF">H9931_01745</name>
</gene>
<dbReference type="InterPro" id="IPR052710">
    <property type="entry name" value="CAAX_protease"/>
</dbReference>
<protein>
    <submittedName>
        <fullName evidence="3">CPBP family intramembrane metalloprotease</fullName>
    </submittedName>
</protein>
<feature type="non-terminal residue" evidence="3">
    <location>
        <position position="1"/>
    </location>
</feature>
<feature type="transmembrane region" description="Helical" evidence="1">
    <location>
        <begin position="203"/>
        <end position="233"/>
    </location>
</feature>
<keyword evidence="1" id="KW-0812">Transmembrane</keyword>